<name>A0AAV6HTB7_9ERIC</name>
<reference evidence="4 5" key="1">
    <citation type="submission" date="2020-08" db="EMBL/GenBank/DDBJ databases">
        <title>Plant Genome Project.</title>
        <authorList>
            <person name="Zhang R.-G."/>
        </authorList>
    </citation>
    <scope>NUCLEOTIDE SEQUENCE [LARGE SCALE GENOMIC DNA]</scope>
    <source>
        <strain evidence="4">WSP0</strain>
        <tissue evidence="4">Leaf</tissue>
    </source>
</reference>
<comment type="caution">
    <text evidence="4">The sequence shown here is derived from an EMBL/GenBank/DDBJ whole genome shotgun (WGS) entry which is preliminary data.</text>
</comment>
<dbReference type="GO" id="GO:0008270">
    <property type="term" value="F:zinc ion binding"/>
    <property type="evidence" value="ECO:0007669"/>
    <property type="project" value="UniProtKB-KW"/>
</dbReference>
<sequence length="340" mass="38093">MAFETSLDNVLLARSFLQVKAEININLFIPKGFWLRRKSPENKDLWISYKYEKLQDYCYTCGRIGHDNKSCRFVPRVEGLNPVYGQDLRMEKSSEKKWMKLRGGWREALLKRWPKLQSGGDGVREVDRVVQCLRCPEEGQNQGSSEGVGMPHSNPCTGIRLETGVMFPGPILLPNISVKPIPPFGPNSNLSKYSEQSPQYFVTKPSKSPKASEAHASQPPLSLSEPTITELSPPNSPKVNLHNLHPPHSRFISKPNLFLIYPPLTKPDKTPSPNNLDIALTFVFKTLAIKRKASEALEENGVPKILRLGLPDLEQKKPIPKSSRPTQATSKGSRNPLSPP</sequence>
<evidence type="ECO:0000313" key="4">
    <source>
        <dbReference type="EMBL" id="KAG5516129.1"/>
    </source>
</evidence>
<feature type="region of interest" description="Disordered" evidence="2">
    <location>
        <begin position="298"/>
        <end position="340"/>
    </location>
</feature>
<gene>
    <name evidence="4" type="ORF">RHGRI_036993</name>
</gene>
<feature type="compositionally biased region" description="Polar residues" evidence="2">
    <location>
        <begin position="189"/>
        <end position="200"/>
    </location>
</feature>
<dbReference type="InterPro" id="IPR001878">
    <property type="entry name" value="Znf_CCHC"/>
</dbReference>
<protein>
    <recommendedName>
        <fullName evidence="3">CCHC-type domain-containing protein</fullName>
    </recommendedName>
</protein>
<organism evidence="4 5">
    <name type="scientific">Rhododendron griersonianum</name>
    <dbReference type="NCBI Taxonomy" id="479676"/>
    <lineage>
        <taxon>Eukaryota</taxon>
        <taxon>Viridiplantae</taxon>
        <taxon>Streptophyta</taxon>
        <taxon>Embryophyta</taxon>
        <taxon>Tracheophyta</taxon>
        <taxon>Spermatophyta</taxon>
        <taxon>Magnoliopsida</taxon>
        <taxon>eudicotyledons</taxon>
        <taxon>Gunneridae</taxon>
        <taxon>Pentapetalae</taxon>
        <taxon>asterids</taxon>
        <taxon>Ericales</taxon>
        <taxon>Ericaceae</taxon>
        <taxon>Ericoideae</taxon>
        <taxon>Rhodoreae</taxon>
        <taxon>Rhododendron</taxon>
    </lineage>
</organism>
<keyword evidence="5" id="KW-1185">Reference proteome</keyword>
<dbReference type="AlphaFoldDB" id="A0AAV6HTB7"/>
<feature type="compositionally biased region" description="Polar residues" evidence="2">
    <location>
        <begin position="323"/>
        <end position="340"/>
    </location>
</feature>
<dbReference type="EMBL" id="JACTNZ010000013">
    <property type="protein sequence ID" value="KAG5516129.1"/>
    <property type="molecule type" value="Genomic_DNA"/>
</dbReference>
<evidence type="ECO:0000313" key="5">
    <source>
        <dbReference type="Proteomes" id="UP000823749"/>
    </source>
</evidence>
<evidence type="ECO:0000256" key="1">
    <source>
        <dbReference type="PROSITE-ProRule" id="PRU00047"/>
    </source>
</evidence>
<feature type="domain" description="CCHC-type" evidence="3">
    <location>
        <begin position="58"/>
        <end position="72"/>
    </location>
</feature>
<feature type="region of interest" description="Disordered" evidence="2">
    <location>
        <begin position="189"/>
        <end position="235"/>
    </location>
</feature>
<evidence type="ECO:0000256" key="2">
    <source>
        <dbReference type="SAM" id="MobiDB-lite"/>
    </source>
</evidence>
<dbReference type="GO" id="GO:0003676">
    <property type="term" value="F:nucleic acid binding"/>
    <property type="evidence" value="ECO:0007669"/>
    <property type="project" value="InterPro"/>
</dbReference>
<keyword evidence="1" id="KW-0479">Metal-binding</keyword>
<dbReference type="InterPro" id="IPR025836">
    <property type="entry name" value="Zn_knuckle_CX2CX4HX4C"/>
</dbReference>
<evidence type="ECO:0000259" key="3">
    <source>
        <dbReference type="PROSITE" id="PS50158"/>
    </source>
</evidence>
<dbReference type="Proteomes" id="UP000823749">
    <property type="component" value="Chromosome 13"/>
</dbReference>
<dbReference type="Pfam" id="PF14392">
    <property type="entry name" value="zf-CCHC_4"/>
    <property type="match status" value="1"/>
</dbReference>
<dbReference type="PROSITE" id="PS50158">
    <property type="entry name" value="ZF_CCHC"/>
    <property type="match status" value="1"/>
</dbReference>
<feature type="compositionally biased region" description="Polar residues" evidence="2">
    <location>
        <begin position="219"/>
        <end position="233"/>
    </location>
</feature>
<accession>A0AAV6HTB7</accession>
<keyword evidence="1" id="KW-0862">Zinc</keyword>
<keyword evidence="1" id="KW-0863">Zinc-finger</keyword>
<proteinExistence type="predicted"/>